<protein>
    <submittedName>
        <fullName evidence="3">CoA-binding protein</fullName>
    </submittedName>
</protein>
<feature type="domain" description="CoA-binding" evidence="1">
    <location>
        <begin position="12"/>
        <end position="106"/>
    </location>
</feature>
<evidence type="ECO:0000313" key="5">
    <source>
        <dbReference type="Proteomes" id="UP001162885"/>
    </source>
</evidence>
<dbReference type="PANTHER" id="PTHR33303:SF2">
    <property type="entry name" value="COA-BINDING DOMAIN-CONTAINING PROTEIN"/>
    <property type="match status" value="1"/>
</dbReference>
<dbReference type="EMBL" id="AP022579">
    <property type="protein sequence ID" value="BBX89763.1"/>
    <property type="molecule type" value="Genomic_DNA"/>
</dbReference>
<evidence type="ECO:0000259" key="1">
    <source>
        <dbReference type="SMART" id="SM00881"/>
    </source>
</evidence>
<sequence>MTSQSAATVQRVLRETRSVAIVGASANPARASHEVWTYLKAATGYTLYLVNPTITEVDGTPVYPSLAALPEVPDLVDVFRRREELPNVLTDAIAVGAKTLWLQLGLRDDKVARDGAAAGLTVIQDLCLKVEYARFA</sequence>
<dbReference type="SMART" id="SM00881">
    <property type="entry name" value="CoA_binding"/>
    <property type="match status" value="1"/>
</dbReference>
<keyword evidence="4" id="KW-1185">Reference proteome</keyword>
<accession>A0AAX2ZXK3</accession>
<dbReference type="EMBL" id="CP060016">
    <property type="protein sequence ID" value="UNC00065.1"/>
    <property type="molecule type" value="Genomic_DNA"/>
</dbReference>
<reference evidence="3 5" key="3">
    <citation type="journal article" date="2022" name="BMC Genomics">
        <title>Comparative genome analysis of mycobacteria focusing on tRNA and non-coding RNA.</title>
        <authorList>
            <person name="Behra P.R.K."/>
            <person name="Pettersson B.M.F."/>
            <person name="Ramesh M."/>
            <person name="Das S."/>
            <person name="Dasgupta S."/>
            <person name="Kirsebom L.A."/>
        </authorList>
    </citation>
    <scope>NUCLEOTIDE SEQUENCE [LARGE SCALE GENOMIC DNA]</scope>
    <source>
        <strain evidence="3 5">DSM 44677</strain>
    </source>
</reference>
<proteinExistence type="predicted"/>
<evidence type="ECO:0000313" key="4">
    <source>
        <dbReference type="Proteomes" id="UP000466683"/>
    </source>
</evidence>
<dbReference type="SUPFAM" id="SSF51735">
    <property type="entry name" value="NAD(P)-binding Rossmann-fold domains"/>
    <property type="match status" value="1"/>
</dbReference>
<dbReference type="AlphaFoldDB" id="A0AAX2ZXK3"/>
<dbReference type="InterPro" id="IPR003781">
    <property type="entry name" value="CoA-bd"/>
</dbReference>
<reference evidence="2" key="2">
    <citation type="submission" date="2020-02" db="EMBL/GenBank/DDBJ databases">
        <authorList>
            <person name="Matsumoto Y."/>
            <person name="Motooka D."/>
            <person name="Nakamura S."/>
        </authorList>
    </citation>
    <scope>NUCLEOTIDE SEQUENCE</scope>
    <source>
        <strain evidence="2">JCM 15653</strain>
    </source>
</reference>
<organism evidence="3 5">
    <name type="scientific">Mycolicibacterium boenickei</name>
    <dbReference type="NCBI Taxonomy" id="146017"/>
    <lineage>
        <taxon>Bacteria</taxon>
        <taxon>Bacillati</taxon>
        <taxon>Actinomycetota</taxon>
        <taxon>Actinomycetes</taxon>
        <taxon>Mycobacteriales</taxon>
        <taxon>Mycobacteriaceae</taxon>
        <taxon>Mycolicibacterium</taxon>
    </lineage>
</organism>
<dbReference type="Proteomes" id="UP000466683">
    <property type="component" value="Chromosome"/>
</dbReference>
<dbReference type="PANTHER" id="PTHR33303">
    <property type="entry name" value="CYTOPLASMIC PROTEIN-RELATED"/>
    <property type="match status" value="1"/>
</dbReference>
<dbReference type="Proteomes" id="UP001162885">
    <property type="component" value="Chromosome"/>
</dbReference>
<dbReference type="InterPro" id="IPR036291">
    <property type="entry name" value="NAD(P)-bd_dom_sf"/>
</dbReference>
<dbReference type="RefSeq" id="WP_077739851.1">
    <property type="nucleotide sequence ID" value="NZ_AP022579.1"/>
</dbReference>
<dbReference type="Gene3D" id="3.40.50.720">
    <property type="entry name" value="NAD(P)-binding Rossmann-like Domain"/>
    <property type="match status" value="1"/>
</dbReference>
<evidence type="ECO:0000313" key="2">
    <source>
        <dbReference type="EMBL" id="BBX89763.1"/>
    </source>
</evidence>
<evidence type="ECO:0000313" key="3">
    <source>
        <dbReference type="EMBL" id="UNC00065.1"/>
    </source>
</evidence>
<name>A0AAX2ZXK3_9MYCO</name>
<reference evidence="2 4" key="1">
    <citation type="journal article" date="2019" name="Emerg. Microbes Infect.">
        <title>Comprehensive subspecies identification of 175 nontuberculous mycobacteria species based on 7547 genomic profiles.</title>
        <authorList>
            <person name="Matsumoto Y."/>
            <person name="Kinjo T."/>
            <person name="Motooka D."/>
            <person name="Nabeya D."/>
            <person name="Jung N."/>
            <person name="Uechi K."/>
            <person name="Horii T."/>
            <person name="Iida T."/>
            <person name="Fujita J."/>
            <person name="Nakamura S."/>
        </authorList>
    </citation>
    <scope>NUCLEOTIDE SEQUENCE [LARGE SCALE GENOMIC DNA]</scope>
    <source>
        <strain evidence="2 4">JCM 15653</strain>
    </source>
</reference>
<dbReference type="Pfam" id="PF13380">
    <property type="entry name" value="CoA_binding_2"/>
    <property type="match status" value="1"/>
</dbReference>
<gene>
    <name evidence="3" type="ORF">H5U98_00940</name>
    <name evidence="2" type="ORF">MBOE_14120</name>
</gene>